<dbReference type="OrthoDB" id="287216at2759"/>
<dbReference type="GO" id="GO:0005829">
    <property type="term" value="C:cytosol"/>
    <property type="evidence" value="ECO:0007669"/>
    <property type="project" value="TreeGrafter"/>
</dbReference>
<feature type="compositionally biased region" description="Low complexity" evidence="5">
    <location>
        <begin position="314"/>
        <end position="329"/>
    </location>
</feature>
<dbReference type="EMBL" id="LDAU01000272">
    <property type="protein sequence ID" value="KRW98127.1"/>
    <property type="molecule type" value="Genomic_DNA"/>
</dbReference>
<dbReference type="Gene3D" id="3.30.200.20">
    <property type="entry name" value="Phosphorylase Kinase, domain 1"/>
    <property type="match status" value="1"/>
</dbReference>
<evidence type="ECO:0000313" key="8">
    <source>
        <dbReference type="Proteomes" id="UP000054937"/>
    </source>
</evidence>
<dbReference type="SMART" id="SM00220">
    <property type="entry name" value="S_TKc"/>
    <property type="match status" value="1"/>
</dbReference>
<dbReference type="GO" id="GO:0005524">
    <property type="term" value="F:ATP binding"/>
    <property type="evidence" value="ECO:0007669"/>
    <property type="project" value="UniProtKB-KW"/>
</dbReference>
<evidence type="ECO:0000313" key="7">
    <source>
        <dbReference type="EMBL" id="KRW98127.1"/>
    </source>
</evidence>
<comment type="caution">
    <text evidence="7">The sequence shown here is derived from an EMBL/GenBank/DDBJ whole genome shotgun (WGS) entry which is preliminary data.</text>
</comment>
<proteinExistence type="predicted"/>
<dbReference type="InParanoid" id="A0A0V0Q7I4"/>
<dbReference type="GO" id="GO:0004674">
    <property type="term" value="F:protein serine/threonine kinase activity"/>
    <property type="evidence" value="ECO:0007669"/>
    <property type="project" value="InterPro"/>
</dbReference>
<dbReference type="InterPro" id="IPR000719">
    <property type="entry name" value="Prot_kinase_dom"/>
</dbReference>
<dbReference type="InterPro" id="IPR008271">
    <property type="entry name" value="Ser/Thr_kinase_AS"/>
</dbReference>
<feature type="compositionally biased region" description="Acidic residues" evidence="5">
    <location>
        <begin position="304"/>
        <end position="313"/>
    </location>
</feature>
<dbReference type="PANTHER" id="PTHR24348:SF22">
    <property type="entry name" value="NON-SPECIFIC SERINE_THREONINE PROTEIN KINASE"/>
    <property type="match status" value="1"/>
</dbReference>
<dbReference type="Gene3D" id="1.10.510.10">
    <property type="entry name" value="Transferase(Phosphotransferase) domain 1"/>
    <property type="match status" value="1"/>
</dbReference>
<dbReference type="InterPro" id="IPR011009">
    <property type="entry name" value="Kinase-like_dom_sf"/>
</dbReference>
<dbReference type="PROSITE" id="PS50011">
    <property type="entry name" value="PROTEIN_KINASE_DOM"/>
    <property type="match status" value="1"/>
</dbReference>
<name>A0A0V0Q7I4_PSEPJ</name>
<evidence type="ECO:0000256" key="1">
    <source>
        <dbReference type="ARBA" id="ARBA00022679"/>
    </source>
</evidence>
<dbReference type="Pfam" id="PF00069">
    <property type="entry name" value="Pkinase"/>
    <property type="match status" value="1"/>
</dbReference>
<dbReference type="AlphaFoldDB" id="A0A0V0Q7I4"/>
<evidence type="ECO:0000256" key="3">
    <source>
        <dbReference type="ARBA" id="ARBA00022777"/>
    </source>
</evidence>
<evidence type="ECO:0000256" key="5">
    <source>
        <dbReference type="SAM" id="MobiDB-lite"/>
    </source>
</evidence>
<keyword evidence="8" id="KW-1185">Reference proteome</keyword>
<evidence type="ECO:0000259" key="6">
    <source>
        <dbReference type="PROSITE" id="PS50011"/>
    </source>
</evidence>
<dbReference type="Proteomes" id="UP000054937">
    <property type="component" value="Unassembled WGS sequence"/>
</dbReference>
<keyword evidence="3 7" id="KW-0418">Kinase</keyword>
<feature type="domain" description="Protein kinase" evidence="6">
    <location>
        <begin position="1"/>
        <end position="253"/>
    </location>
</feature>
<evidence type="ECO:0000256" key="2">
    <source>
        <dbReference type="ARBA" id="ARBA00022741"/>
    </source>
</evidence>
<dbReference type="InterPro" id="IPR045269">
    <property type="entry name" value="Atg1-like"/>
</dbReference>
<keyword evidence="1" id="KW-0808">Transferase</keyword>
<gene>
    <name evidence="7" type="ORF">PPERSA_11560</name>
</gene>
<sequence length="585" mass="68570">MSQQNRPVVRKHVDHYIVFEEKLGQGQFSVQQPQQKEVLQKEIDILLKAKHQNLIRLHDMKQSPNNVYLILDYCNGGDLKSYIQKKGGKLSEQQAVQFFKELCAGYKVLHEQQIIHRDLKPENIMLHDDHVKIGDFGFARFVNGNINDEVRMSIKCSPLYAPPQLLKNQEYSSKCDVFSLGVVFFEMLYGTTPFNGQTIQGLAEDIRIKIKENQFQFPAGQVSEIVKDIIVKMLQYDEGNRVSWEGVFKHPIQSYTPLGFLEFGNNESIVNPMGKSIERARISAQENILKIIQEEQEKNQQKNDEDDMEEEQQQMDQSNSNSNTGTYSYNNDQNALYAHQMEQIEKKNREQNILKKIDKYIHFSKNKALFTNTALISFWNSFQKDDRIRPHIKCMALVCLSGYHYFFLVTLQNMLLQEGSQKLFKQDTFNAYKQSQMCRNTQEQLVEIVKNAETLYNDLYPLCMKEFQNSLQNQNNSEQDKKQVQIFVQTINKNQLTYDTFLKLFPQLIPEIFSSFDLQNTDKKALQSLLMLLIFMRMDKHFPPKKYEEFDFQLFEENFLINVNEQQILSSIKSVLQDLGYKINQ</sequence>
<protein>
    <submittedName>
        <fullName evidence="7">Protein kinase-like domain</fullName>
    </submittedName>
</protein>
<dbReference type="GO" id="GO:0005776">
    <property type="term" value="C:autophagosome"/>
    <property type="evidence" value="ECO:0007669"/>
    <property type="project" value="TreeGrafter"/>
</dbReference>
<dbReference type="PROSITE" id="PS00108">
    <property type="entry name" value="PROTEIN_KINASE_ST"/>
    <property type="match status" value="1"/>
</dbReference>
<dbReference type="SUPFAM" id="SSF56112">
    <property type="entry name" value="Protein kinase-like (PK-like)"/>
    <property type="match status" value="1"/>
</dbReference>
<dbReference type="GO" id="GO:0010506">
    <property type="term" value="P:regulation of autophagy"/>
    <property type="evidence" value="ECO:0007669"/>
    <property type="project" value="InterPro"/>
</dbReference>
<keyword evidence="2" id="KW-0547">Nucleotide-binding</keyword>
<keyword evidence="4" id="KW-0067">ATP-binding</keyword>
<accession>A0A0V0Q7I4</accession>
<feature type="region of interest" description="Disordered" evidence="5">
    <location>
        <begin position="297"/>
        <end position="329"/>
    </location>
</feature>
<evidence type="ECO:0000256" key="4">
    <source>
        <dbReference type="ARBA" id="ARBA00022840"/>
    </source>
</evidence>
<dbReference type="PANTHER" id="PTHR24348">
    <property type="entry name" value="SERINE/THREONINE-PROTEIN KINASE UNC-51-RELATED"/>
    <property type="match status" value="1"/>
</dbReference>
<dbReference type="GO" id="GO:0000407">
    <property type="term" value="C:phagophore assembly site"/>
    <property type="evidence" value="ECO:0007669"/>
    <property type="project" value="TreeGrafter"/>
</dbReference>
<reference evidence="7 8" key="1">
    <citation type="journal article" date="2015" name="Sci. Rep.">
        <title>Genome of the facultative scuticociliatosis pathogen Pseudocohnilembus persalinus provides insight into its virulence through horizontal gene transfer.</title>
        <authorList>
            <person name="Xiong J."/>
            <person name="Wang G."/>
            <person name="Cheng J."/>
            <person name="Tian M."/>
            <person name="Pan X."/>
            <person name="Warren A."/>
            <person name="Jiang C."/>
            <person name="Yuan D."/>
            <person name="Miao W."/>
        </authorList>
    </citation>
    <scope>NUCLEOTIDE SEQUENCE [LARGE SCALE GENOMIC DNA]</scope>
    <source>
        <strain evidence="7">36N120E</strain>
    </source>
</reference>
<dbReference type="GO" id="GO:0016020">
    <property type="term" value="C:membrane"/>
    <property type="evidence" value="ECO:0007669"/>
    <property type="project" value="TreeGrafter"/>
</dbReference>
<organism evidence="7 8">
    <name type="scientific">Pseudocohnilembus persalinus</name>
    <name type="common">Ciliate</name>
    <dbReference type="NCBI Taxonomy" id="266149"/>
    <lineage>
        <taxon>Eukaryota</taxon>
        <taxon>Sar</taxon>
        <taxon>Alveolata</taxon>
        <taxon>Ciliophora</taxon>
        <taxon>Intramacronucleata</taxon>
        <taxon>Oligohymenophorea</taxon>
        <taxon>Scuticociliatia</taxon>
        <taxon>Philasterida</taxon>
        <taxon>Pseudocohnilembidae</taxon>
        <taxon>Pseudocohnilembus</taxon>
    </lineage>
</organism>
<dbReference type="GO" id="GO:0000045">
    <property type="term" value="P:autophagosome assembly"/>
    <property type="evidence" value="ECO:0007669"/>
    <property type="project" value="TreeGrafter"/>
</dbReference>